<reference evidence="8" key="2">
    <citation type="submission" date="2014-02" db="EMBL/GenBank/DDBJ databases">
        <authorList>
            <person name="Bao Y.-Y."/>
            <person name="Zhang C.-X."/>
        </authorList>
    </citation>
    <scope>NUCLEOTIDE SEQUENCE</scope>
</reference>
<keyword evidence="4" id="KW-1015">Disulfide bond</keyword>
<accession>A0A068F7A6</accession>
<keyword evidence="2 5" id="KW-0378">Hydrolase</keyword>
<dbReference type="InterPro" id="IPR001314">
    <property type="entry name" value="Peptidase_S1A"/>
</dbReference>
<evidence type="ECO:0000313" key="8">
    <source>
        <dbReference type="EMBL" id="AID60345.1"/>
    </source>
</evidence>
<dbReference type="SUPFAM" id="SSF50494">
    <property type="entry name" value="Trypsin-like serine proteases"/>
    <property type="match status" value="1"/>
</dbReference>
<dbReference type="InterPro" id="IPR009003">
    <property type="entry name" value="Peptidase_S1_PA"/>
</dbReference>
<dbReference type="GO" id="GO:0006508">
    <property type="term" value="P:proteolysis"/>
    <property type="evidence" value="ECO:0007669"/>
    <property type="project" value="UniProtKB-KW"/>
</dbReference>
<dbReference type="PANTHER" id="PTHR24252">
    <property type="entry name" value="ACROSIN-RELATED"/>
    <property type="match status" value="1"/>
</dbReference>
<dbReference type="InterPro" id="IPR018114">
    <property type="entry name" value="TRYPSIN_HIS"/>
</dbReference>
<dbReference type="Pfam" id="PF00089">
    <property type="entry name" value="Trypsin"/>
    <property type="match status" value="1"/>
</dbReference>
<evidence type="ECO:0000256" key="1">
    <source>
        <dbReference type="ARBA" id="ARBA00022670"/>
    </source>
</evidence>
<evidence type="ECO:0000256" key="4">
    <source>
        <dbReference type="ARBA" id="ARBA00023157"/>
    </source>
</evidence>
<organism evidence="8">
    <name type="scientific">Nilaparvata lugens</name>
    <name type="common">Brown planthopper</name>
    <dbReference type="NCBI Taxonomy" id="108931"/>
    <lineage>
        <taxon>Eukaryota</taxon>
        <taxon>Metazoa</taxon>
        <taxon>Ecdysozoa</taxon>
        <taxon>Arthropoda</taxon>
        <taxon>Hexapoda</taxon>
        <taxon>Insecta</taxon>
        <taxon>Pterygota</taxon>
        <taxon>Neoptera</taxon>
        <taxon>Paraneoptera</taxon>
        <taxon>Hemiptera</taxon>
        <taxon>Auchenorrhyncha</taxon>
        <taxon>Fulgoroidea</taxon>
        <taxon>Delphacidae</taxon>
        <taxon>Delphacinae</taxon>
        <taxon>Nilaparvata</taxon>
    </lineage>
</organism>
<dbReference type="KEGG" id="nlu:111055740"/>
<feature type="domain" description="Peptidase S1" evidence="7">
    <location>
        <begin position="27"/>
        <end position="267"/>
    </location>
</feature>
<feature type="chain" id="PRO_5001651647" evidence="6">
    <location>
        <begin position="22"/>
        <end position="290"/>
    </location>
</feature>
<dbReference type="OrthoDB" id="6608430at2759"/>
<dbReference type="RefSeq" id="XP_039283422.1">
    <property type="nucleotide sequence ID" value="XM_039427488.1"/>
</dbReference>
<keyword evidence="3 5" id="KW-0720">Serine protease</keyword>
<dbReference type="SMART" id="SM00020">
    <property type="entry name" value="Tryp_SPc"/>
    <property type="match status" value="1"/>
</dbReference>
<keyword evidence="1 5" id="KW-0645">Protease</keyword>
<sequence length="290" mass="31788">MFPFRPLTCLLVILQFSGIQPDGQLRIIGGYDAHLGEFPYQVFLALKTGKHSISIFCGGTIIGNRTVLTAAHCVLGDANVFEHPDKFCIGGGITDLHNISISHVYGIKKVIPHPKYTTKNLEYDIAVIKVKEKFLFNENLRPVTWSKSTPADNTSCTVSGWGVQEFNSSQPSSKLKAAQVTIVNVNECSKNYSVISHSLIINPKSMFCAADQSFSKDACQGDSGGPLVCNGTVAGVVSFGYKCAHPSFPGVYTNVAYFDKRLRGNVGSNLKHYYLTTLFLPIFVQMIYNN</sequence>
<dbReference type="GO" id="GO:0004252">
    <property type="term" value="F:serine-type endopeptidase activity"/>
    <property type="evidence" value="ECO:0007669"/>
    <property type="project" value="InterPro"/>
</dbReference>
<keyword evidence="6" id="KW-0732">Signal</keyword>
<dbReference type="InterPro" id="IPR001254">
    <property type="entry name" value="Trypsin_dom"/>
</dbReference>
<dbReference type="PANTHER" id="PTHR24252:SF7">
    <property type="entry name" value="HYALIN"/>
    <property type="match status" value="1"/>
</dbReference>
<dbReference type="EMBL" id="KJ512122">
    <property type="protein sequence ID" value="AID60345.1"/>
    <property type="molecule type" value="mRNA"/>
</dbReference>
<dbReference type="FunFam" id="2.40.10.10:FF:000034">
    <property type="entry name" value="Eupolytin"/>
    <property type="match status" value="1"/>
</dbReference>
<proteinExistence type="evidence at transcript level"/>
<evidence type="ECO:0000256" key="3">
    <source>
        <dbReference type="ARBA" id="ARBA00022825"/>
    </source>
</evidence>
<evidence type="ECO:0000256" key="6">
    <source>
        <dbReference type="SAM" id="SignalP"/>
    </source>
</evidence>
<evidence type="ECO:0000259" key="7">
    <source>
        <dbReference type="PROSITE" id="PS50240"/>
    </source>
</evidence>
<protein>
    <submittedName>
        <fullName evidence="8">Trypsin-11</fullName>
    </submittedName>
</protein>
<dbReference type="AlphaFoldDB" id="A0A068F7A6"/>
<dbReference type="PROSITE" id="PS50240">
    <property type="entry name" value="TRYPSIN_DOM"/>
    <property type="match status" value="1"/>
</dbReference>
<dbReference type="Gene3D" id="2.40.10.10">
    <property type="entry name" value="Trypsin-like serine proteases"/>
    <property type="match status" value="1"/>
</dbReference>
<reference evidence="8" key="1">
    <citation type="journal article" date="2014" name="BMC Genomics">
        <title>Genomic insights into the serine protease gene family and expression profile analysis in the planthopper, Nilaparvata lugens.</title>
        <authorList>
            <person name="Bao Y.Y."/>
            <person name="Qin X."/>
            <person name="Yu B."/>
            <person name="Chen L.B."/>
            <person name="Wang Z.C."/>
            <person name="Zhang C.X."/>
        </authorList>
    </citation>
    <scope>NUCLEOTIDE SEQUENCE</scope>
</reference>
<dbReference type="InterPro" id="IPR033116">
    <property type="entry name" value="TRYPSIN_SER"/>
</dbReference>
<dbReference type="InterPro" id="IPR043504">
    <property type="entry name" value="Peptidase_S1_PA_chymotrypsin"/>
</dbReference>
<dbReference type="PROSITE" id="PS00134">
    <property type="entry name" value="TRYPSIN_HIS"/>
    <property type="match status" value="1"/>
</dbReference>
<name>A0A068F7A6_NILLU</name>
<dbReference type="PRINTS" id="PR00722">
    <property type="entry name" value="CHYMOTRYPSIN"/>
</dbReference>
<evidence type="ECO:0000256" key="2">
    <source>
        <dbReference type="ARBA" id="ARBA00022801"/>
    </source>
</evidence>
<dbReference type="CDD" id="cd00190">
    <property type="entry name" value="Tryp_SPc"/>
    <property type="match status" value="1"/>
</dbReference>
<dbReference type="PROSITE" id="PS00135">
    <property type="entry name" value="TRYPSIN_SER"/>
    <property type="match status" value="1"/>
</dbReference>
<dbReference type="GeneID" id="111055740"/>
<feature type="signal peptide" evidence="6">
    <location>
        <begin position="1"/>
        <end position="21"/>
    </location>
</feature>
<evidence type="ECO:0000256" key="5">
    <source>
        <dbReference type="RuleBase" id="RU363034"/>
    </source>
</evidence>